<accession>A0A6V8NIV9</accession>
<dbReference type="EMBL" id="BLRU01000320">
    <property type="protein sequence ID" value="GFP20249.1"/>
    <property type="molecule type" value="Genomic_DNA"/>
</dbReference>
<comment type="caution">
    <text evidence="1">The sequence shown here is derived from an EMBL/GenBank/DDBJ whole genome shotgun (WGS) entry which is preliminary data.</text>
</comment>
<feature type="non-terminal residue" evidence="1">
    <location>
        <position position="1"/>
    </location>
</feature>
<reference evidence="1 2" key="1">
    <citation type="journal article" date="2020" name="Front. Microbiol.">
        <title>Single-cell genomics of novel Actinobacteria with the Wood-Ljungdahl pathway discovered in a serpentinizing system.</title>
        <authorList>
            <person name="Merino N."/>
            <person name="Kawai M."/>
            <person name="Boyd E.S."/>
            <person name="Colman D.R."/>
            <person name="McGlynn S.E."/>
            <person name="Nealson K.H."/>
            <person name="Kurokawa K."/>
            <person name="Hongoh Y."/>
        </authorList>
    </citation>
    <scope>NUCLEOTIDE SEQUENCE [LARGE SCALE GENOMIC DNA]</scope>
    <source>
        <strain evidence="1 2">S03</strain>
    </source>
</reference>
<sequence length="67" mass="7697">QGKERRGEKKNRGRKEGKGELLDVDFLPLDYMQGFSEAYGIFAAPYLGDRGRQICTYQVYYDIANVT</sequence>
<gene>
    <name evidence="1" type="ORF">HKBW3S03_01751</name>
</gene>
<evidence type="ECO:0000313" key="1">
    <source>
        <dbReference type="EMBL" id="GFP20249.1"/>
    </source>
</evidence>
<evidence type="ECO:0000313" key="2">
    <source>
        <dbReference type="Proteomes" id="UP000574717"/>
    </source>
</evidence>
<proteinExistence type="predicted"/>
<organism evidence="1 2">
    <name type="scientific">Candidatus Hakubella thermalkaliphila</name>
    <dbReference type="NCBI Taxonomy" id="2754717"/>
    <lineage>
        <taxon>Bacteria</taxon>
        <taxon>Bacillati</taxon>
        <taxon>Actinomycetota</taxon>
        <taxon>Actinomycetota incertae sedis</taxon>
        <taxon>Candidatus Hakubellales</taxon>
        <taxon>Candidatus Hakubellaceae</taxon>
        <taxon>Candidatus Hakubella</taxon>
    </lineage>
</organism>
<dbReference type="AlphaFoldDB" id="A0A6V8NIV9"/>
<protein>
    <submittedName>
        <fullName evidence="1">Uncharacterized protein</fullName>
    </submittedName>
</protein>
<name>A0A6V8NIV9_9ACTN</name>
<dbReference type="RefSeq" id="WP_176237271.1">
    <property type="nucleotide sequence ID" value="NZ_BLRU01000320.1"/>
</dbReference>
<dbReference type="Proteomes" id="UP000574717">
    <property type="component" value="Unassembled WGS sequence"/>
</dbReference>